<evidence type="ECO:0008006" key="3">
    <source>
        <dbReference type="Google" id="ProtNLM"/>
    </source>
</evidence>
<proteinExistence type="predicted"/>
<name>A0A1G8XQ83_9FLAO</name>
<keyword evidence="2" id="KW-1185">Reference proteome</keyword>
<dbReference type="Proteomes" id="UP000199580">
    <property type="component" value="Unassembled WGS sequence"/>
</dbReference>
<reference evidence="1 2" key="1">
    <citation type="submission" date="2016-10" db="EMBL/GenBank/DDBJ databases">
        <authorList>
            <person name="de Groot N.N."/>
        </authorList>
    </citation>
    <scope>NUCLEOTIDE SEQUENCE [LARGE SCALE GENOMIC DNA]</scope>
    <source>
        <strain evidence="1 2">CGMCC 1.10076</strain>
    </source>
</reference>
<accession>A0A1G8XQ83</accession>
<dbReference type="RefSeq" id="WP_091394780.1">
    <property type="nucleotide sequence ID" value="NZ_BKAI01000023.1"/>
</dbReference>
<organism evidence="1 2">
    <name type="scientific">Flavobacterium noncentrifugens</name>
    <dbReference type="NCBI Taxonomy" id="1128970"/>
    <lineage>
        <taxon>Bacteria</taxon>
        <taxon>Pseudomonadati</taxon>
        <taxon>Bacteroidota</taxon>
        <taxon>Flavobacteriia</taxon>
        <taxon>Flavobacteriales</taxon>
        <taxon>Flavobacteriaceae</taxon>
        <taxon>Flavobacterium</taxon>
    </lineage>
</organism>
<sequence length="250" mass="29283">MILYKYYPPTINSFKSIVNAGLWCDQYLNMNDPFDSLAIAKRNFSVEEIQEFRTQAKKSDDPEWNKMAELSDELISEYINGTRSEILSESYFFASLSERKDNILLWSHYGQSHTGFVLEIELDENDHHLQKVSYENSLPSFDTSWFFKFLDEESDDKKNSPMVAYLLKDFAIKSKHWQYEEEWRVCIKNKGYFRYDPSKIKGVYFGMNSDPEVEKIVIFLGSVLTKDVPVYKMQLDPEPLGLIAVDYVGN</sequence>
<dbReference type="STRING" id="1128970.SAMN04487935_2023"/>
<dbReference type="EMBL" id="FNEZ01000003">
    <property type="protein sequence ID" value="SDJ92822.1"/>
    <property type="molecule type" value="Genomic_DNA"/>
</dbReference>
<dbReference type="InterPro" id="IPR021352">
    <property type="entry name" value="DUF2971"/>
</dbReference>
<dbReference type="OrthoDB" id="190848at2"/>
<gene>
    <name evidence="1" type="ORF">SAMN04487935_2023</name>
</gene>
<protein>
    <recommendedName>
        <fullName evidence="3">DUF2971 domain-containing protein</fullName>
    </recommendedName>
</protein>
<evidence type="ECO:0000313" key="2">
    <source>
        <dbReference type="Proteomes" id="UP000199580"/>
    </source>
</evidence>
<dbReference type="AlphaFoldDB" id="A0A1G8XQ83"/>
<dbReference type="Pfam" id="PF11185">
    <property type="entry name" value="DUF2971"/>
    <property type="match status" value="1"/>
</dbReference>
<evidence type="ECO:0000313" key="1">
    <source>
        <dbReference type="EMBL" id="SDJ92822.1"/>
    </source>
</evidence>